<dbReference type="InterPro" id="IPR001455">
    <property type="entry name" value="TusA-like"/>
</dbReference>
<dbReference type="SUPFAM" id="SSF64307">
    <property type="entry name" value="SirA-like"/>
    <property type="match status" value="1"/>
</dbReference>
<evidence type="ECO:0000313" key="3">
    <source>
        <dbReference type="EMBL" id="MBP2019734.1"/>
    </source>
</evidence>
<evidence type="ECO:0000256" key="1">
    <source>
        <dbReference type="ARBA" id="ARBA00008984"/>
    </source>
</evidence>
<dbReference type="EMBL" id="JAGGLG010000034">
    <property type="protein sequence ID" value="MBP2019734.1"/>
    <property type="molecule type" value="Genomic_DNA"/>
</dbReference>
<sequence length="96" mass="10645">MAKEVYLDVLGEPCPYPLVMAKQKINLVEPGGRLVIDFDCNQATESLPRWAMGAGHAVESFVKTGPAQWRIVIRKQGSAPERITPEDYSCTVPSER</sequence>
<proteinExistence type="inferred from homology"/>
<dbReference type="Pfam" id="PF01206">
    <property type="entry name" value="TusA"/>
    <property type="match status" value="1"/>
</dbReference>
<dbReference type="PANTHER" id="PTHR33279:SF6">
    <property type="entry name" value="SULFUR CARRIER PROTEIN YEDF-RELATED"/>
    <property type="match status" value="1"/>
</dbReference>
<dbReference type="PROSITE" id="PS01148">
    <property type="entry name" value="UPF0033"/>
    <property type="match status" value="1"/>
</dbReference>
<feature type="domain" description="UPF0033" evidence="2">
    <location>
        <begin position="7"/>
        <end position="31"/>
    </location>
</feature>
<protein>
    <submittedName>
        <fullName evidence="3">TusA-related sulfurtransferase</fullName>
    </submittedName>
</protein>
<dbReference type="CDD" id="cd00291">
    <property type="entry name" value="SirA_YedF_YeeD"/>
    <property type="match status" value="1"/>
</dbReference>
<dbReference type="RefSeq" id="WP_245302861.1">
    <property type="nucleotide sequence ID" value="NZ_JAGGLG010000034.1"/>
</dbReference>
<organism evidence="3 4">
    <name type="scientific">Symbiobacterium terraclitae</name>
    <dbReference type="NCBI Taxonomy" id="557451"/>
    <lineage>
        <taxon>Bacteria</taxon>
        <taxon>Bacillati</taxon>
        <taxon>Bacillota</taxon>
        <taxon>Clostridia</taxon>
        <taxon>Eubacteriales</taxon>
        <taxon>Symbiobacteriaceae</taxon>
        <taxon>Symbiobacterium</taxon>
    </lineage>
</organism>
<dbReference type="PANTHER" id="PTHR33279">
    <property type="entry name" value="SULFUR CARRIER PROTEIN YEDF-RELATED"/>
    <property type="match status" value="1"/>
</dbReference>
<dbReference type="Proteomes" id="UP001519289">
    <property type="component" value="Unassembled WGS sequence"/>
</dbReference>
<comment type="similarity">
    <text evidence="1">Belongs to the sulfur carrier protein TusA family.</text>
</comment>
<dbReference type="InterPro" id="IPR036868">
    <property type="entry name" value="TusA-like_sf"/>
</dbReference>
<dbReference type="Gene3D" id="3.30.110.40">
    <property type="entry name" value="TusA-like domain"/>
    <property type="match status" value="1"/>
</dbReference>
<name>A0ABS4JW38_9FIRM</name>
<keyword evidence="4" id="KW-1185">Reference proteome</keyword>
<reference evidence="3 4" key="1">
    <citation type="submission" date="2021-03" db="EMBL/GenBank/DDBJ databases">
        <title>Genomic Encyclopedia of Type Strains, Phase IV (KMG-IV): sequencing the most valuable type-strain genomes for metagenomic binning, comparative biology and taxonomic classification.</title>
        <authorList>
            <person name="Goeker M."/>
        </authorList>
    </citation>
    <scope>NUCLEOTIDE SEQUENCE [LARGE SCALE GENOMIC DNA]</scope>
    <source>
        <strain evidence="3 4">DSM 27138</strain>
    </source>
</reference>
<gene>
    <name evidence="3" type="ORF">J2Z79_003176</name>
</gene>
<accession>A0ABS4JW38</accession>
<evidence type="ECO:0000313" key="4">
    <source>
        <dbReference type="Proteomes" id="UP001519289"/>
    </source>
</evidence>
<comment type="caution">
    <text evidence="3">The sequence shown here is derived from an EMBL/GenBank/DDBJ whole genome shotgun (WGS) entry which is preliminary data.</text>
</comment>
<evidence type="ECO:0000259" key="2">
    <source>
        <dbReference type="PROSITE" id="PS01148"/>
    </source>
</evidence>